<keyword evidence="1" id="KW-0732">Signal</keyword>
<keyword evidence="3" id="KW-1185">Reference proteome</keyword>
<dbReference type="Proteomes" id="UP000004374">
    <property type="component" value="Unassembled WGS sequence"/>
</dbReference>
<dbReference type="STRING" id="562729.RNAN_1232"/>
<organism evidence="2 3">
    <name type="scientific">Rheinheimera nanhaiensis E407-8</name>
    <dbReference type="NCBI Taxonomy" id="562729"/>
    <lineage>
        <taxon>Bacteria</taxon>
        <taxon>Pseudomonadati</taxon>
        <taxon>Pseudomonadota</taxon>
        <taxon>Gammaproteobacteria</taxon>
        <taxon>Chromatiales</taxon>
        <taxon>Chromatiaceae</taxon>
        <taxon>Rheinheimera</taxon>
    </lineage>
</organism>
<feature type="chain" id="PRO_5003638653" description="Esterase" evidence="1">
    <location>
        <begin position="19"/>
        <end position="313"/>
    </location>
</feature>
<evidence type="ECO:0000313" key="3">
    <source>
        <dbReference type="Proteomes" id="UP000004374"/>
    </source>
</evidence>
<dbReference type="Pfam" id="PF00756">
    <property type="entry name" value="Esterase"/>
    <property type="match status" value="1"/>
</dbReference>
<dbReference type="EMBL" id="BAFK01000005">
    <property type="protein sequence ID" value="GAB58261.1"/>
    <property type="molecule type" value="Genomic_DNA"/>
</dbReference>
<dbReference type="InterPro" id="IPR029058">
    <property type="entry name" value="AB_hydrolase_fold"/>
</dbReference>
<dbReference type="RefSeq" id="WP_008219792.1">
    <property type="nucleotide sequence ID" value="NZ_BAFK01000005.1"/>
</dbReference>
<dbReference type="Gene3D" id="3.40.50.1820">
    <property type="entry name" value="alpha/beta hydrolase"/>
    <property type="match status" value="1"/>
</dbReference>
<sequence length="313" mass="35136">MLKLLALLILLFSCFALADLPKVSAGTIERLAHFSSALVPSRHVDIWLPPGYSSTDNQRYAVLYMHDGQMLFDGSSSWNNQEWRVDEVASALIASGTTRPFIVVGIFNGGARRHSEYFPQQPFNSLPEAVQQQLYQLQRDSQQPLFSDAIYSDRYLKFLVEELKPYIDSRYQVHTDAANTFVMGSSMGGLISLYAISEYPHIFGGAACLSTHWPGVFQQDDNPVPAAFFAYMRQKLPHPASHKLYFDYGTATLDAWYPPLQAQADAIVASKGYNADNWQTLRFEGAEHSENAWAERLPLPLSFLLGQSKEAKP</sequence>
<accession>I1DW33</accession>
<evidence type="ECO:0008006" key="4">
    <source>
        <dbReference type="Google" id="ProtNLM"/>
    </source>
</evidence>
<dbReference type="InterPro" id="IPR000801">
    <property type="entry name" value="Esterase-like"/>
</dbReference>
<evidence type="ECO:0000256" key="1">
    <source>
        <dbReference type="SAM" id="SignalP"/>
    </source>
</evidence>
<name>I1DW33_9GAMM</name>
<proteinExistence type="predicted"/>
<dbReference type="OrthoDB" id="9784036at2"/>
<dbReference type="PANTHER" id="PTHR48098:SF6">
    <property type="entry name" value="FERRI-BACILLIBACTIN ESTERASE BESA"/>
    <property type="match status" value="1"/>
</dbReference>
<gene>
    <name evidence="2" type="ORF">RNAN_1232</name>
</gene>
<reference evidence="2 3" key="1">
    <citation type="journal article" date="2012" name="J. Bacteriol.">
        <title>Genome Sequence of the Protease-Producing Bacterium Rheinheimera nanhaiensis E407-8T, Isolated from Deep-Sea Sediment of the South China Sea.</title>
        <authorList>
            <person name="Zhang X.-Y."/>
            <person name="Zhang Y.-J."/>
            <person name="Qin Q.-L."/>
            <person name="Xie B.-B."/>
            <person name="Chen X.-L."/>
            <person name="Zhou B.-C."/>
            <person name="Zhang Y.-Z."/>
        </authorList>
    </citation>
    <scope>NUCLEOTIDE SEQUENCE [LARGE SCALE GENOMIC DNA]</scope>
    <source>
        <strain evidence="2 3">E407-8</strain>
    </source>
</reference>
<dbReference type="AlphaFoldDB" id="I1DW33"/>
<feature type="signal peptide" evidence="1">
    <location>
        <begin position="1"/>
        <end position="18"/>
    </location>
</feature>
<protein>
    <recommendedName>
        <fullName evidence="4">Esterase</fullName>
    </recommendedName>
</protein>
<comment type="caution">
    <text evidence="2">The sequence shown here is derived from an EMBL/GenBank/DDBJ whole genome shotgun (WGS) entry which is preliminary data.</text>
</comment>
<evidence type="ECO:0000313" key="2">
    <source>
        <dbReference type="EMBL" id="GAB58261.1"/>
    </source>
</evidence>
<dbReference type="PANTHER" id="PTHR48098">
    <property type="entry name" value="ENTEROCHELIN ESTERASE-RELATED"/>
    <property type="match status" value="1"/>
</dbReference>
<dbReference type="SUPFAM" id="SSF53474">
    <property type="entry name" value="alpha/beta-Hydrolases"/>
    <property type="match status" value="1"/>
</dbReference>
<dbReference type="InterPro" id="IPR050583">
    <property type="entry name" value="Mycobacterial_A85_antigen"/>
</dbReference>